<dbReference type="EMBL" id="JAATIP010000399">
    <property type="protein sequence ID" value="KAF4349289.1"/>
    <property type="molecule type" value="Genomic_DNA"/>
</dbReference>
<dbReference type="PANTHER" id="PTHR10168">
    <property type="entry name" value="GLUTAREDOXIN"/>
    <property type="match status" value="1"/>
</dbReference>
<evidence type="ECO:0000256" key="2">
    <source>
        <dbReference type="ARBA" id="ARBA00007568"/>
    </source>
</evidence>
<comment type="similarity">
    <text evidence="2">Belongs to the glutaredoxin family. CC-type subfamily.</text>
</comment>
<dbReference type="AlphaFoldDB" id="A0A7J6DUP7"/>
<gene>
    <name evidence="6" type="ORF">F8388_007103</name>
</gene>
<evidence type="ECO:0000313" key="6">
    <source>
        <dbReference type="EMBL" id="KAF4349289.1"/>
    </source>
</evidence>
<organism evidence="6 7">
    <name type="scientific">Cannabis sativa</name>
    <name type="common">Hemp</name>
    <name type="synonym">Marijuana</name>
    <dbReference type="NCBI Taxonomy" id="3483"/>
    <lineage>
        <taxon>Eukaryota</taxon>
        <taxon>Viridiplantae</taxon>
        <taxon>Streptophyta</taxon>
        <taxon>Embryophyta</taxon>
        <taxon>Tracheophyta</taxon>
        <taxon>Spermatophyta</taxon>
        <taxon>Magnoliopsida</taxon>
        <taxon>eudicotyledons</taxon>
        <taxon>Gunneridae</taxon>
        <taxon>Pentapetalae</taxon>
        <taxon>rosids</taxon>
        <taxon>fabids</taxon>
        <taxon>Rosales</taxon>
        <taxon>Cannabaceae</taxon>
        <taxon>Cannabis</taxon>
    </lineage>
</organism>
<evidence type="ECO:0000256" key="1">
    <source>
        <dbReference type="ARBA" id="ARBA00004496"/>
    </source>
</evidence>
<protein>
    <recommendedName>
        <fullName evidence="5">Glutaredoxin domain-containing protein</fullName>
    </recommendedName>
</protein>
<evidence type="ECO:0000256" key="3">
    <source>
        <dbReference type="ARBA" id="ARBA00022490"/>
    </source>
</evidence>
<comment type="caution">
    <text evidence="6">The sequence shown here is derived from an EMBL/GenBank/DDBJ whole genome shotgun (WGS) entry which is preliminary data.</text>
</comment>
<dbReference type="SUPFAM" id="SSF52833">
    <property type="entry name" value="Thioredoxin-like"/>
    <property type="match status" value="1"/>
</dbReference>
<keyword evidence="4" id="KW-0676">Redox-active center</keyword>
<evidence type="ECO:0000256" key="4">
    <source>
        <dbReference type="ARBA" id="ARBA00023284"/>
    </source>
</evidence>
<reference evidence="6 7" key="1">
    <citation type="journal article" date="2020" name="bioRxiv">
        <title>Sequence and annotation of 42 cannabis genomes reveals extensive copy number variation in cannabinoid synthesis and pathogen resistance genes.</title>
        <authorList>
            <person name="Mckernan K.J."/>
            <person name="Helbert Y."/>
            <person name="Kane L.T."/>
            <person name="Ebling H."/>
            <person name="Zhang L."/>
            <person name="Liu B."/>
            <person name="Eaton Z."/>
            <person name="Mclaughlin S."/>
            <person name="Kingan S."/>
            <person name="Baybayan P."/>
            <person name="Concepcion G."/>
            <person name="Jordan M."/>
            <person name="Riva A."/>
            <person name="Barbazuk W."/>
            <person name="Harkins T."/>
        </authorList>
    </citation>
    <scope>NUCLEOTIDE SEQUENCE [LARGE SCALE GENOMIC DNA]</scope>
    <source>
        <strain evidence="7">cv. Jamaican Lion 4</strain>
        <tissue evidence="6">Leaf</tissue>
    </source>
</reference>
<accession>A0A7J6DUP7</accession>
<dbReference type="Pfam" id="PF00462">
    <property type="entry name" value="Glutaredoxin"/>
    <property type="match status" value="1"/>
</dbReference>
<keyword evidence="3" id="KW-0963">Cytoplasm</keyword>
<name>A0A7J6DUP7_CANSA</name>
<comment type="subcellular location">
    <subcellularLocation>
        <location evidence="1">Cytoplasm</location>
    </subcellularLocation>
</comment>
<dbReference type="PRINTS" id="PR00160">
    <property type="entry name" value="GLUTAREDOXIN"/>
</dbReference>
<dbReference type="InterPro" id="IPR014025">
    <property type="entry name" value="Glutaredoxin_subgr"/>
</dbReference>
<dbReference type="InterPro" id="IPR036249">
    <property type="entry name" value="Thioredoxin-like_sf"/>
</dbReference>
<dbReference type="PROSITE" id="PS51354">
    <property type="entry name" value="GLUTAREDOXIN_2"/>
    <property type="match status" value="1"/>
</dbReference>
<sequence length="126" mass="14018">MDKVRDLASQRAAVIFTRSSCYMCHTVKALFYELGASPAIHELDRNANGKEMEWALREQMGCNPAVPAVFIGGKFVGSAKDIISLHVDGSLKQMLIDARAICLNHKKNKEPHEALGDQWQESNPHL</sequence>
<proteinExistence type="inferred from homology"/>
<dbReference type="InterPro" id="IPR002109">
    <property type="entry name" value="Glutaredoxin"/>
</dbReference>
<evidence type="ECO:0000259" key="5">
    <source>
        <dbReference type="Pfam" id="PF00462"/>
    </source>
</evidence>
<dbReference type="Gene3D" id="3.40.30.10">
    <property type="entry name" value="Glutaredoxin"/>
    <property type="match status" value="1"/>
</dbReference>
<feature type="domain" description="Glutaredoxin" evidence="5">
    <location>
        <begin position="14"/>
        <end position="76"/>
    </location>
</feature>
<dbReference type="CDD" id="cd03419">
    <property type="entry name" value="GRX_GRXh_1_2_like"/>
    <property type="match status" value="1"/>
</dbReference>
<dbReference type="GO" id="GO:0005737">
    <property type="term" value="C:cytoplasm"/>
    <property type="evidence" value="ECO:0007669"/>
    <property type="project" value="UniProtKB-SubCell"/>
</dbReference>
<dbReference type="InterPro" id="IPR011905">
    <property type="entry name" value="GlrX-like_pln_2"/>
</dbReference>
<evidence type="ECO:0000313" key="7">
    <source>
        <dbReference type="Proteomes" id="UP000525078"/>
    </source>
</evidence>
<dbReference type="Proteomes" id="UP000525078">
    <property type="component" value="Unassembled WGS sequence"/>
</dbReference>
<dbReference type="NCBIfam" id="TIGR02189">
    <property type="entry name" value="GlrX-like_plant"/>
    <property type="match status" value="1"/>
</dbReference>